<dbReference type="Proteomes" id="UP001596116">
    <property type="component" value="Unassembled WGS sequence"/>
</dbReference>
<organism evidence="2 3">
    <name type="scientific">Hyphococcus aureus</name>
    <dbReference type="NCBI Taxonomy" id="2666033"/>
    <lineage>
        <taxon>Bacteria</taxon>
        <taxon>Pseudomonadati</taxon>
        <taxon>Pseudomonadota</taxon>
        <taxon>Alphaproteobacteria</taxon>
        <taxon>Parvularculales</taxon>
        <taxon>Parvularculaceae</taxon>
        <taxon>Hyphococcus</taxon>
    </lineage>
</organism>
<evidence type="ECO:0000256" key="1">
    <source>
        <dbReference type="SAM" id="Phobius"/>
    </source>
</evidence>
<keyword evidence="1" id="KW-1133">Transmembrane helix</keyword>
<keyword evidence="3" id="KW-1185">Reference proteome</keyword>
<reference evidence="2 3" key="1">
    <citation type="submission" date="2024-09" db="EMBL/GenBank/DDBJ databases">
        <authorList>
            <person name="Zhang Z.-H."/>
        </authorList>
    </citation>
    <scope>NUCLEOTIDE SEQUENCE [LARGE SCALE GENOMIC DNA]</scope>
    <source>
        <strain evidence="2 3">HHTR114</strain>
    </source>
</reference>
<proteinExistence type="predicted"/>
<name>A0ABW1L213_9PROT</name>
<evidence type="ECO:0000313" key="3">
    <source>
        <dbReference type="Proteomes" id="UP001596116"/>
    </source>
</evidence>
<dbReference type="InterPro" id="IPR029058">
    <property type="entry name" value="AB_hydrolase_fold"/>
</dbReference>
<dbReference type="SUPFAM" id="SSF53474">
    <property type="entry name" value="alpha/beta-Hydrolases"/>
    <property type="match status" value="1"/>
</dbReference>
<dbReference type="RefSeq" id="WP_379880834.1">
    <property type="nucleotide sequence ID" value="NZ_JBHPON010000003.1"/>
</dbReference>
<dbReference type="EMBL" id="JBHPON010000003">
    <property type="protein sequence ID" value="MFC6037770.1"/>
    <property type="molecule type" value="Genomic_DNA"/>
</dbReference>
<feature type="transmembrane region" description="Helical" evidence="1">
    <location>
        <begin position="469"/>
        <end position="493"/>
    </location>
</feature>
<gene>
    <name evidence="2" type="ORF">ACFMB1_19620</name>
</gene>
<feature type="transmembrane region" description="Helical" evidence="1">
    <location>
        <begin position="323"/>
        <end position="341"/>
    </location>
</feature>
<keyword evidence="1" id="KW-0812">Transmembrane</keyword>
<keyword evidence="1" id="KW-0472">Membrane</keyword>
<protein>
    <recommendedName>
        <fullName evidence="4">Alpha/beta hydrolase</fullName>
    </recommendedName>
</protein>
<accession>A0ABW1L213</accession>
<comment type="caution">
    <text evidence="2">The sequence shown here is derived from an EMBL/GenBank/DDBJ whole genome shotgun (WGS) entry which is preliminary data.</text>
</comment>
<sequence length="692" mass="76407">MGMANSGFGEGRHFVILTVHGTFAGDAGRCSEYQRRKAIGRSDEVLGLAVDDCDIPESEEDYAPLDWWSDDGASDADCDISARLSPSIEEELRYIGLTNGKKVRYYKRIQNIPSRPVFDAIAIRRVLEDEDADKANLEFKKIIADSDPFIGLPGIIHKISCLARALGALDSATDGPNETRLYIRAIRWPNKHHACVNPLERYYARKGENSEYARRAAARQLKNEIDFLEDRRIAYAIVGHSHGGTVAHDALASMPKRNRRNLKGLITFGAPVIRMSGSWLAQKPWTLLPSHLTWIIGALLLLIGFCAGGDYQEGGFFWNNVPFFIGGPTLFALAFGVLYYASHLFMRPIRNGRIQEILSGRGSAHFRHRDDEIVSAFENLYNKGGKSKIQNKVGEQAAIPALVIQLRSALFAGAATFTILFAASGINAGIAQSTGLNFLNSLLEAFGIDVQTGAFCTGLETMCSAKQRFYGVAMLSGITLVGLASFVLLRVIFGPALSKLRIYSATNEAINIFIAGMRKNLGNIAKIGPIAEYTLLSPEPDEDKNARRYHDVASAISGVRSAGLPEFGSILAELPKRLVESSKGRFSHWAEYSERVLGSPGIIHNAYCRSETFMLFLAAKLSTMMSDDLRPHPLIFDIAEQEAFRRDFGEYFAALANLSDDEGSAPADLFEYDRYRWRTWLAGVESFPNDVS</sequence>
<dbReference type="Gene3D" id="3.40.50.1820">
    <property type="entry name" value="alpha/beta hydrolase"/>
    <property type="match status" value="1"/>
</dbReference>
<feature type="transmembrane region" description="Helical" evidence="1">
    <location>
        <begin position="409"/>
        <end position="430"/>
    </location>
</feature>
<evidence type="ECO:0008006" key="4">
    <source>
        <dbReference type="Google" id="ProtNLM"/>
    </source>
</evidence>
<evidence type="ECO:0000313" key="2">
    <source>
        <dbReference type="EMBL" id="MFC6037770.1"/>
    </source>
</evidence>
<feature type="transmembrane region" description="Helical" evidence="1">
    <location>
        <begin position="292"/>
        <end position="311"/>
    </location>
</feature>